<organism evidence="2 3">
    <name type="scientific">Paracraurococcus lichenis</name>
    <dbReference type="NCBI Taxonomy" id="3064888"/>
    <lineage>
        <taxon>Bacteria</taxon>
        <taxon>Pseudomonadati</taxon>
        <taxon>Pseudomonadota</taxon>
        <taxon>Alphaproteobacteria</taxon>
        <taxon>Acetobacterales</taxon>
        <taxon>Roseomonadaceae</taxon>
        <taxon>Paracraurococcus</taxon>
    </lineage>
</organism>
<feature type="region of interest" description="Disordered" evidence="1">
    <location>
        <begin position="51"/>
        <end position="70"/>
    </location>
</feature>
<sequence length="80" mass="8790">MNVNELLEWQHSEPDLHELIDGEPVRASDEKQATRRILRVLAAAAKAFGSTGAGQRWLEEPQPETGFPPIEVADVGWGAV</sequence>
<dbReference type="Proteomes" id="UP001243009">
    <property type="component" value="Unassembled WGS sequence"/>
</dbReference>
<evidence type="ECO:0000313" key="3">
    <source>
        <dbReference type="Proteomes" id="UP001243009"/>
    </source>
</evidence>
<gene>
    <name evidence="2" type="ORF">Q7A36_28120</name>
</gene>
<reference evidence="2 3" key="1">
    <citation type="submission" date="2023-08" db="EMBL/GenBank/DDBJ databases">
        <title>The draft genome sequence of Paracraurococcus sp. LOR1-02.</title>
        <authorList>
            <person name="Kingkaew E."/>
            <person name="Tanasupawat S."/>
        </authorList>
    </citation>
    <scope>NUCLEOTIDE SEQUENCE [LARGE SCALE GENOMIC DNA]</scope>
    <source>
        <strain evidence="2 3">LOR1-02</strain>
    </source>
</reference>
<keyword evidence="3" id="KW-1185">Reference proteome</keyword>
<dbReference type="RefSeq" id="WP_305107098.1">
    <property type="nucleotide sequence ID" value="NZ_JAUTWS010000043.1"/>
</dbReference>
<evidence type="ECO:0000256" key="1">
    <source>
        <dbReference type="SAM" id="MobiDB-lite"/>
    </source>
</evidence>
<proteinExistence type="predicted"/>
<evidence type="ECO:0000313" key="2">
    <source>
        <dbReference type="EMBL" id="MDO9712242.1"/>
    </source>
</evidence>
<name>A0ABT9E7Z5_9PROT</name>
<accession>A0ABT9E7Z5</accession>
<dbReference type="EMBL" id="JAUTWS010000043">
    <property type="protein sequence ID" value="MDO9712242.1"/>
    <property type="molecule type" value="Genomic_DNA"/>
</dbReference>
<protein>
    <submittedName>
        <fullName evidence="2">Uncharacterized protein</fullName>
    </submittedName>
</protein>
<comment type="caution">
    <text evidence="2">The sequence shown here is derived from an EMBL/GenBank/DDBJ whole genome shotgun (WGS) entry which is preliminary data.</text>
</comment>